<sequence length="141" mass="15246">MGRASAARDVRRLLEAGLRIPYAGPEGIGRTEQALWEVERLAARLSRRHGRLRFLGMLAVTVQRGVGELARLTGRSPEDIAAEHTGFCPDRGLREWMAEVMSAPAGAAWSPPPADAPIDPAMALVHLHVTVCLALCCATDR</sequence>
<name>A0A1H5VZ38_9ACTN</name>
<accession>A0A1H5VZ38</accession>
<dbReference type="AlphaFoldDB" id="A0A1H5VZ38"/>
<evidence type="ECO:0000313" key="1">
    <source>
        <dbReference type="EMBL" id="SEF92542.1"/>
    </source>
</evidence>
<protein>
    <submittedName>
        <fullName evidence="1">Uncharacterized protein</fullName>
    </submittedName>
</protein>
<proteinExistence type="predicted"/>
<evidence type="ECO:0000313" key="2">
    <source>
        <dbReference type="Proteomes" id="UP000236723"/>
    </source>
</evidence>
<gene>
    <name evidence="1" type="ORF">SAMN04489712_102528</name>
</gene>
<reference evidence="2" key="1">
    <citation type="submission" date="2016-10" db="EMBL/GenBank/DDBJ databases">
        <authorList>
            <person name="Varghese N."/>
            <person name="Submissions S."/>
        </authorList>
    </citation>
    <scope>NUCLEOTIDE SEQUENCE [LARGE SCALE GENOMIC DNA]</scope>
    <source>
        <strain evidence="2">DSM 43163</strain>
    </source>
</reference>
<dbReference type="EMBL" id="FNVO01000002">
    <property type="protein sequence ID" value="SEF92542.1"/>
    <property type="molecule type" value="Genomic_DNA"/>
</dbReference>
<organism evidence="1 2">
    <name type="scientific">Thermomonospora echinospora</name>
    <dbReference type="NCBI Taxonomy" id="1992"/>
    <lineage>
        <taxon>Bacteria</taxon>
        <taxon>Bacillati</taxon>
        <taxon>Actinomycetota</taxon>
        <taxon>Actinomycetes</taxon>
        <taxon>Streptosporangiales</taxon>
        <taxon>Thermomonosporaceae</taxon>
        <taxon>Thermomonospora</taxon>
    </lineage>
</organism>
<keyword evidence="2" id="KW-1185">Reference proteome</keyword>
<dbReference type="Proteomes" id="UP000236723">
    <property type="component" value="Unassembled WGS sequence"/>
</dbReference>